<organism evidence="5">
    <name type="scientific">Candidatus Nitrosarchaeum limnium SFB1</name>
    <dbReference type="NCBI Taxonomy" id="886738"/>
    <lineage>
        <taxon>Archaea</taxon>
        <taxon>Nitrososphaerota</taxon>
        <taxon>Nitrososphaeria</taxon>
        <taxon>Nitrosopumilales</taxon>
        <taxon>Nitrosopumilaceae</taxon>
        <taxon>Nitrosarchaeum</taxon>
    </lineage>
</organism>
<reference evidence="5" key="1">
    <citation type="journal article" date="2011" name="PLoS ONE">
        <title>Genome of a low-salinity ammonia-oxidizing archaeon determined by single-cell and metagenomic analysis.</title>
        <authorList>
            <person name="Blainey P.C."/>
            <person name="Mosier A.C."/>
            <person name="Potanina A."/>
            <person name="Francis C.A."/>
            <person name="Quake S.R."/>
        </authorList>
    </citation>
    <scope>NUCLEOTIDE SEQUENCE [LARGE SCALE GENOMIC DNA]</scope>
    <source>
        <strain evidence="5">SFB1</strain>
    </source>
</reference>
<evidence type="ECO:0000313" key="5">
    <source>
        <dbReference type="EMBL" id="EGG42084.1"/>
    </source>
</evidence>
<gene>
    <name evidence="5" type="ORF">Nlim_1099</name>
</gene>
<dbReference type="PROSITE" id="PS50005">
    <property type="entry name" value="TPR"/>
    <property type="match status" value="3"/>
</dbReference>
<evidence type="ECO:0000256" key="1">
    <source>
        <dbReference type="ARBA" id="ARBA00022737"/>
    </source>
</evidence>
<dbReference type="Proteomes" id="UP000004348">
    <property type="component" value="Chromosome"/>
</dbReference>
<feature type="compositionally biased region" description="Low complexity" evidence="4">
    <location>
        <begin position="231"/>
        <end position="246"/>
    </location>
</feature>
<comment type="caution">
    <text evidence="5">The sequence shown here is derived from an EMBL/GenBank/DDBJ whole genome shotgun (WGS) entry which is preliminary data.</text>
</comment>
<feature type="repeat" description="TPR" evidence="3">
    <location>
        <begin position="351"/>
        <end position="384"/>
    </location>
</feature>
<evidence type="ECO:0000256" key="2">
    <source>
        <dbReference type="ARBA" id="ARBA00022803"/>
    </source>
</evidence>
<evidence type="ECO:0000256" key="3">
    <source>
        <dbReference type="PROSITE-ProRule" id="PRU00339"/>
    </source>
</evidence>
<protein>
    <submittedName>
        <fullName evidence="5">TPR repeat-containing protein</fullName>
    </submittedName>
</protein>
<dbReference type="PANTHER" id="PTHR44943">
    <property type="entry name" value="CELLULOSE SYNTHASE OPERON PROTEIN C"/>
    <property type="match status" value="1"/>
</dbReference>
<feature type="repeat" description="TPR" evidence="3">
    <location>
        <begin position="385"/>
        <end position="418"/>
    </location>
</feature>
<dbReference type="SUPFAM" id="SSF48452">
    <property type="entry name" value="TPR-like"/>
    <property type="match status" value="1"/>
</dbReference>
<dbReference type="STRING" id="886738.Nlim_1099"/>
<dbReference type="SMART" id="SM00028">
    <property type="entry name" value="TPR"/>
    <property type="match status" value="3"/>
</dbReference>
<feature type="region of interest" description="Disordered" evidence="4">
    <location>
        <begin position="231"/>
        <end position="284"/>
    </location>
</feature>
<dbReference type="EMBL" id="AEGP01000040">
    <property type="protein sequence ID" value="EGG42084.1"/>
    <property type="molecule type" value="Genomic_DNA"/>
</dbReference>
<keyword evidence="1" id="KW-0677">Repeat</keyword>
<proteinExistence type="predicted"/>
<feature type="compositionally biased region" description="Polar residues" evidence="4">
    <location>
        <begin position="256"/>
        <end position="278"/>
    </location>
</feature>
<dbReference type="Gene3D" id="1.25.40.10">
    <property type="entry name" value="Tetratricopeptide repeat domain"/>
    <property type="match status" value="1"/>
</dbReference>
<keyword evidence="2 3" id="KW-0802">TPR repeat</keyword>
<dbReference type="PANTHER" id="PTHR44943:SF8">
    <property type="entry name" value="TPR REPEAT-CONTAINING PROTEIN MJ0263"/>
    <property type="match status" value="1"/>
</dbReference>
<dbReference type="HOGENOM" id="CLU_552771_0_0_2"/>
<dbReference type="Pfam" id="PF00515">
    <property type="entry name" value="TPR_1"/>
    <property type="match status" value="1"/>
</dbReference>
<sequence length="493" mass="54821">MLGTKIALFLLVLLPLAIPQSFADSILVDFDKSEYQTGDSMIISGFILDFKMPVIAISIYDPDDVILTANNVDVDSDGFFTKTLFLDSPFYDKPGIYSVKLNYGKIVQTEFFIIDGEITLPEILPNIIPKVITLSTDKSQYYDNEFVTVSGTVSTLDSPSVLIGIYDQYETPMGFYFGEINSDLQFSTNFLVKSDVNFKSTGTYFIKAHYGESEKKINFDFAKKIETPKTEIPTTPKMVPKTTPTKIDAPIINDPPKNNSEQTNSAVIPPKTNSQLPTPETLPDEEYDNLSVEDIELGIQLNQINLECDSSELVDTISYDDGMGPALYRLCKFDQSLEFFDKSLSKEPNNVEIITNKGSALRKLGNLQGSISYYDLALKIDPNFVPAINNKANTLASMGKYSESISLYEEAIEKNPNYESAKNNLNLVLTKIPVENKIAPIVQMSADIPSQEIRSEIIPIENISAPEPKSPSNIFEEIIHAFSSLGSLFGFEN</sequence>
<dbReference type="InterPro" id="IPR051685">
    <property type="entry name" value="Ycf3/AcsC/BcsC/TPR_MFPF"/>
</dbReference>
<dbReference type="InterPro" id="IPR019734">
    <property type="entry name" value="TPR_rpt"/>
</dbReference>
<dbReference type="InterPro" id="IPR011990">
    <property type="entry name" value="TPR-like_helical_dom_sf"/>
</dbReference>
<feature type="repeat" description="TPR" evidence="3">
    <location>
        <begin position="317"/>
        <end position="350"/>
    </location>
</feature>
<evidence type="ECO:0000256" key="4">
    <source>
        <dbReference type="SAM" id="MobiDB-lite"/>
    </source>
</evidence>
<name>F3KKS5_9ARCH</name>
<accession>F3KKS5</accession>
<dbReference type="AlphaFoldDB" id="F3KKS5"/>
<dbReference type="Pfam" id="PF13181">
    <property type="entry name" value="TPR_8"/>
    <property type="match status" value="1"/>
</dbReference>